<dbReference type="AlphaFoldDB" id="A0ABD1EN67"/>
<keyword evidence="2" id="KW-1185">Reference proteome</keyword>
<protein>
    <submittedName>
        <fullName evidence="1">Uncharacterized protein</fullName>
    </submittedName>
</protein>
<proteinExistence type="predicted"/>
<reference evidence="1 2" key="1">
    <citation type="submission" date="2024-05" db="EMBL/GenBank/DDBJ databases">
        <title>Genetic variation in Jamaican populations of the coffee berry borer (Hypothenemus hampei).</title>
        <authorList>
            <person name="Errbii M."/>
            <person name="Myrie A."/>
        </authorList>
    </citation>
    <scope>NUCLEOTIDE SEQUENCE [LARGE SCALE GENOMIC DNA]</scope>
    <source>
        <strain evidence="1">JA-Hopewell-2020-01-JO</strain>
        <tissue evidence="1">Whole body</tissue>
    </source>
</reference>
<comment type="caution">
    <text evidence="1">The sequence shown here is derived from an EMBL/GenBank/DDBJ whole genome shotgun (WGS) entry which is preliminary data.</text>
</comment>
<evidence type="ECO:0000313" key="2">
    <source>
        <dbReference type="Proteomes" id="UP001566132"/>
    </source>
</evidence>
<organism evidence="1 2">
    <name type="scientific">Hypothenemus hampei</name>
    <name type="common">Coffee berry borer</name>
    <dbReference type="NCBI Taxonomy" id="57062"/>
    <lineage>
        <taxon>Eukaryota</taxon>
        <taxon>Metazoa</taxon>
        <taxon>Ecdysozoa</taxon>
        <taxon>Arthropoda</taxon>
        <taxon>Hexapoda</taxon>
        <taxon>Insecta</taxon>
        <taxon>Pterygota</taxon>
        <taxon>Neoptera</taxon>
        <taxon>Endopterygota</taxon>
        <taxon>Coleoptera</taxon>
        <taxon>Polyphaga</taxon>
        <taxon>Cucujiformia</taxon>
        <taxon>Curculionidae</taxon>
        <taxon>Scolytinae</taxon>
        <taxon>Hypothenemus</taxon>
    </lineage>
</organism>
<name>A0ABD1EN67_HYPHA</name>
<dbReference type="Proteomes" id="UP001566132">
    <property type="component" value="Unassembled WGS sequence"/>
</dbReference>
<evidence type="ECO:0000313" key="1">
    <source>
        <dbReference type="EMBL" id="KAL1497173.1"/>
    </source>
</evidence>
<accession>A0ABD1EN67</accession>
<gene>
    <name evidence="1" type="ORF">ABEB36_008173</name>
</gene>
<sequence length="74" mass="8302">MDSFTAMVTSNATWFFLSIQCGTAKWNKCIILFTYRRKKKSDSIRSGVAHSSDPCLPIHLFGNTDLLPDIDSAM</sequence>
<dbReference type="EMBL" id="JBDJPC010000006">
    <property type="protein sequence ID" value="KAL1497173.1"/>
    <property type="molecule type" value="Genomic_DNA"/>
</dbReference>